<dbReference type="EMBL" id="WIGM01001057">
    <property type="protein sequence ID" value="KAF6805840.1"/>
    <property type="molecule type" value="Genomic_DNA"/>
</dbReference>
<sequence>MLAWAARRAAEGWKVARIAVENGAARSGHWARRINTTTTTTTTREQSRVQGLDVVAAAALLLLKKRRRAGET</sequence>
<keyword evidence="2" id="KW-1185">Reference proteome</keyword>
<accession>A0A8H6J3F7</accession>
<name>A0A8H6J3F7_9PEZI</name>
<comment type="caution">
    <text evidence="1">The sequence shown here is derived from an EMBL/GenBank/DDBJ whole genome shotgun (WGS) entry which is preliminary data.</text>
</comment>
<dbReference type="Proteomes" id="UP000639643">
    <property type="component" value="Unassembled WGS sequence"/>
</dbReference>
<gene>
    <name evidence="1" type="ORF">CMUS01_14520</name>
</gene>
<organism evidence="1 2">
    <name type="scientific">Colletotrichum musicola</name>
    <dbReference type="NCBI Taxonomy" id="2175873"/>
    <lineage>
        <taxon>Eukaryota</taxon>
        <taxon>Fungi</taxon>
        <taxon>Dikarya</taxon>
        <taxon>Ascomycota</taxon>
        <taxon>Pezizomycotina</taxon>
        <taxon>Sordariomycetes</taxon>
        <taxon>Hypocreomycetidae</taxon>
        <taxon>Glomerellales</taxon>
        <taxon>Glomerellaceae</taxon>
        <taxon>Colletotrichum</taxon>
        <taxon>Colletotrichum orchidearum species complex</taxon>
    </lineage>
</organism>
<proteinExistence type="predicted"/>
<protein>
    <submittedName>
        <fullName evidence="1">Uncharacterized protein</fullName>
    </submittedName>
</protein>
<reference evidence="1" key="1">
    <citation type="journal article" date="2020" name="Phytopathology">
        <title>Genome Sequence Resources of Colletotrichum truncatum, C. plurivorum, C. musicola, and C. sojae: Four Species Pathogenic to Soybean (Glycine max).</title>
        <authorList>
            <person name="Rogerio F."/>
            <person name="Boufleur T.R."/>
            <person name="Ciampi-Guillardi M."/>
            <person name="Sukno S.A."/>
            <person name="Thon M.R."/>
            <person name="Massola Junior N.S."/>
            <person name="Baroncelli R."/>
        </authorList>
    </citation>
    <scope>NUCLEOTIDE SEQUENCE</scope>
    <source>
        <strain evidence="1">LFN0074</strain>
    </source>
</reference>
<dbReference type="AlphaFoldDB" id="A0A8H6J3F7"/>
<evidence type="ECO:0000313" key="1">
    <source>
        <dbReference type="EMBL" id="KAF6805840.1"/>
    </source>
</evidence>
<evidence type="ECO:0000313" key="2">
    <source>
        <dbReference type="Proteomes" id="UP000639643"/>
    </source>
</evidence>